<name>A0A645BG37_9ZZZZ</name>
<evidence type="ECO:0000256" key="7">
    <source>
        <dbReference type="ARBA" id="ARBA00023002"/>
    </source>
</evidence>
<reference evidence="9" key="1">
    <citation type="submission" date="2019-08" db="EMBL/GenBank/DDBJ databases">
        <authorList>
            <person name="Kucharzyk K."/>
            <person name="Murdoch R.W."/>
            <person name="Higgins S."/>
            <person name="Loffler F."/>
        </authorList>
    </citation>
    <scope>NUCLEOTIDE SEQUENCE</scope>
</reference>
<dbReference type="EMBL" id="VSSQ01019934">
    <property type="protein sequence ID" value="MPM64409.1"/>
    <property type="molecule type" value="Genomic_DNA"/>
</dbReference>
<sequence>MLSLSDAQRTQVLARQSSLYKGINASLINDIYDLLDHKISAGDQRYTLMTNAELEACRFDGARHEYMLDFRQVETGQPFRHATDGLVLATGYAPKLPACIHPIRERIVWGADGSYRLAPNYAADINGQEIFVQNGGIASHGITNPDLGFCCWRNSVILQAITGVEHYPIERSTALQDFAPPRSGVLKHRGQRPSMAGDARAPQISHAGLASQFAY</sequence>
<accession>A0A645BG37</accession>
<comment type="pathway">
    <text evidence="2">Siderophore biosynthesis.</text>
</comment>
<dbReference type="AlphaFoldDB" id="A0A645BG37"/>
<dbReference type="Gene3D" id="3.50.50.60">
    <property type="entry name" value="FAD/NAD(P)-binding domain"/>
    <property type="match status" value="1"/>
</dbReference>
<protein>
    <recommendedName>
        <fullName evidence="10">L-lysine N(6)-monooxygenase (NADPH)</fullName>
    </recommendedName>
</protein>
<keyword evidence="4" id="KW-0285">Flavoprotein</keyword>
<evidence type="ECO:0000256" key="2">
    <source>
        <dbReference type="ARBA" id="ARBA00004924"/>
    </source>
</evidence>
<proteinExistence type="inferred from homology"/>
<evidence type="ECO:0000256" key="8">
    <source>
        <dbReference type="SAM" id="MobiDB-lite"/>
    </source>
</evidence>
<keyword evidence="6" id="KW-0521">NADP</keyword>
<dbReference type="InterPro" id="IPR025700">
    <property type="entry name" value="Lys/Orn_oxygenase"/>
</dbReference>
<organism evidence="9">
    <name type="scientific">bioreactor metagenome</name>
    <dbReference type="NCBI Taxonomy" id="1076179"/>
    <lineage>
        <taxon>unclassified sequences</taxon>
        <taxon>metagenomes</taxon>
        <taxon>ecological metagenomes</taxon>
    </lineage>
</organism>
<keyword evidence="7" id="KW-0560">Oxidoreductase</keyword>
<evidence type="ECO:0000256" key="1">
    <source>
        <dbReference type="ARBA" id="ARBA00001974"/>
    </source>
</evidence>
<comment type="cofactor">
    <cofactor evidence="1">
        <name>FAD</name>
        <dbReference type="ChEBI" id="CHEBI:57692"/>
    </cofactor>
</comment>
<evidence type="ECO:0000256" key="6">
    <source>
        <dbReference type="ARBA" id="ARBA00022857"/>
    </source>
</evidence>
<evidence type="ECO:0000256" key="4">
    <source>
        <dbReference type="ARBA" id="ARBA00022630"/>
    </source>
</evidence>
<keyword evidence="5" id="KW-0274">FAD</keyword>
<dbReference type="PANTHER" id="PTHR42802">
    <property type="entry name" value="MONOOXYGENASE"/>
    <property type="match status" value="1"/>
</dbReference>
<evidence type="ECO:0000256" key="3">
    <source>
        <dbReference type="ARBA" id="ARBA00007588"/>
    </source>
</evidence>
<dbReference type="GO" id="GO:0016491">
    <property type="term" value="F:oxidoreductase activity"/>
    <property type="evidence" value="ECO:0007669"/>
    <property type="project" value="UniProtKB-KW"/>
</dbReference>
<gene>
    <name evidence="9" type="ORF">SDC9_111295</name>
</gene>
<dbReference type="Pfam" id="PF13434">
    <property type="entry name" value="Lys_Orn_oxgnase"/>
    <property type="match status" value="1"/>
</dbReference>
<dbReference type="PANTHER" id="PTHR42802:SF1">
    <property type="entry name" value="L-ORNITHINE N(5)-MONOOXYGENASE"/>
    <property type="match status" value="1"/>
</dbReference>
<feature type="region of interest" description="Disordered" evidence="8">
    <location>
        <begin position="180"/>
        <end position="201"/>
    </location>
</feature>
<evidence type="ECO:0000256" key="5">
    <source>
        <dbReference type="ARBA" id="ARBA00022827"/>
    </source>
</evidence>
<comment type="similarity">
    <text evidence="3">Belongs to the lysine N(6)-hydroxylase/L-ornithine N(5)-oxygenase family.</text>
</comment>
<evidence type="ECO:0008006" key="10">
    <source>
        <dbReference type="Google" id="ProtNLM"/>
    </source>
</evidence>
<evidence type="ECO:0000313" key="9">
    <source>
        <dbReference type="EMBL" id="MPM64409.1"/>
    </source>
</evidence>
<comment type="caution">
    <text evidence="9">The sequence shown here is derived from an EMBL/GenBank/DDBJ whole genome shotgun (WGS) entry which is preliminary data.</text>
</comment>
<dbReference type="InterPro" id="IPR036188">
    <property type="entry name" value="FAD/NAD-bd_sf"/>
</dbReference>